<organism evidence="1 2">
    <name type="scientific">Bradyrhizobium diazoefficiens</name>
    <dbReference type="NCBI Taxonomy" id="1355477"/>
    <lineage>
        <taxon>Bacteria</taxon>
        <taxon>Pseudomonadati</taxon>
        <taxon>Pseudomonadota</taxon>
        <taxon>Alphaproteobacteria</taxon>
        <taxon>Hyphomicrobiales</taxon>
        <taxon>Nitrobacteraceae</taxon>
        <taxon>Bradyrhizobium</taxon>
    </lineage>
</organism>
<dbReference type="AlphaFoldDB" id="A0A0E4FZB0"/>
<evidence type="ECO:0000313" key="1">
    <source>
        <dbReference type="EMBL" id="BAR63653.1"/>
    </source>
</evidence>
<protein>
    <submittedName>
        <fullName evidence="1">(2R)-phospho-3-sulfolactate synthase ComA</fullName>
    </submittedName>
</protein>
<reference evidence="1 2" key="1">
    <citation type="submission" date="2014-11" db="EMBL/GenBank/DDBJ databases">
        <title>Symbiosis island explosion on the genome of extra-slow-growing strains of soybean bradyrhizobia with massive insertion sequences.</title>
        <authorList>
            <person name="Iida T."/>
            <person name="Minamisawa K."/>
        </authorList>
    </citation>
    <scope>NUCLEOTIDE SEQUENCE [LARGE SCALE GENOMIC DNA]</scope>
    <source>
        <strain evidence="1 2">NK6</strain>
        <plasmid evidence="2">pNK6d DNA</plasmid>
    </source>
</reference>
<dbReference type="RefSeq" id="WP_028154266.1">
    <property type="nucleotide sequence ID" value="NZ_JAFCKD010000268.1"/>
</dbReference>
<dbReference type="EMBL" id="AP014688">
    <property type="protein sequence ID" value="BAR63653.1"/>
    <property type="molecule type" value="Genomic_DNA"/>
</dbReference>
<name>A0A0E4FZB0_9BRAD</name>
<keyword evidence="1" id="KW-0614">Plasmid</keyword>
<gene>
    <name evidence="1" type="ORF">NK6_d_94</name>
</gene>
<sequence>MNIDLAAVLTKFQNISPGAFIKLDISIEGGSFGIFVEDGHGNQGIVTVPATPAPQDQIAWHQQGGISHRTLIHFPTALLRPALSSAAVPGSAAGVPLVCVGNKAFVAGQQDRHHREYFNIDTGKAEKVALDDAVLFTEWAVGHVVDGKFEEIYRYPLPGTS</sequence>
<evidence type="ECO:0000313" key="2">
    <source>
        <dbReference type="Proteomes" id="UP000063308"/>
    </source>
</evidence>
<proteinExistence type="predicted"/>
<dbReference type="Proteomes" id="UP000063308">
    <property type="component" value="Plasmid pNK6d"/>
</dbReference>
<geneLocation type="plasmid" evidence="2">
    <name>pNK6d DNA</name>
</geneLocation>
<accession>A0A0E4FZB0</accession>